<dbReference type="PANTHER" id="PTHR36919:SF3">
    <property type="entry name" value="BLL5882 PROTEIN"/>
    <property type="match status" value="1"/>
</dbReference>
<organism evidence="3 4">
    <name type="scientific">Acinetobacter rongchengensis</name>
    <dbReference type="NCBI Taxonomy" id="2419601"/>
    <lineage>
        <taxon>Bacteria</taxon>
        <taxon>Pseudomonadati</taxon>
        <taxon>Pseudomonadota</taxon>
        <taxon>Gammaproteobacteria</taxon>
        <taxon>Moraxellales</taxon>
        <taxon>Moraxellaceae</taxon>
        <taxon>Acinetobacter</taxon>
    </lineage>
</organism>
<accession>A0A3A8F4G5</accession>
<evidence type="ECO:0000313" key="3">
    <source>
        <dbReference type="EMBL" id="RKG35603.1"/>
    </source>
</evidence>
<evidence type="ECO:0000256" key="1">
    <source>
        <dbReference type="SAM" id="SignalP"/>
    </source>
</evidence>
<dbReference type="PANTHER" id="PTHR36919">
    <property type="entry name" value="BLR1215 PROTEIN"/>
    <property type="match status" value="1"/>
</dbReference>
<dbReference type="EMBL" id="RAXT01000055">
    <property type="protein sequence ID" value="RKG35603.1"/>
    <property type="molecule type" value="Genomic_DNA"/>
</dbReference>
<dbReference type="Pfam" id="PF09917">
    <property type="entry name" value="DUF2147"/>
    <property type="match status" value="1"/>
</dbReference>
<gene>
    <name evidence="3" type="ORF">D7V20_16135</name>
</gene>
<evidence type="ECO:0000313" key="4">
    <source>
        <dbReference type="Proteomes" id="UP000280405"/>
    </source>
</evidence>
<dbReference type="Gene3D" id="2.40.128.520">
    <property type="match status" value="1"/>
</dbReference>
<dbReference type="RefSeq" id="WP_120385113.1">
    <property type="nucleotide sequence ID" value="NZ_RAXT01000055.1"/>
</dbReference>
<feature type="domain" description="DUF2147" evidence="2">
    <location>
        <begin position="26"/>
        <end position="148"/>
    </location>
</feature>
<keyword evidence="1" id="KW-0732">Signal</keyword>
<feature type="signal peptide" evidence="1">
    <location>
        <begin position="1"/>
        <end position="21"/>
    </location>
</feature>
<evidence type="ECO:0000259" key="2">
    <source>
        <dbReference type="Pfam" id="PF09917"/>
    </source>
</evidence>
<proteinExistence type="predicted"/>
<comment type="caution">
    <text evidence="3">The sequence shown here is derived from an EMBL/GenBank/DDBJ whole genome shotgun (WGS) entry which is preliminary data.</text>
</comment>
<dbReference type="AlphaFoldDB" id="A0A3A8F4G5"/>
<dbReference type="OrthoDB" id="9814399at2"/>
<dbReference type="Proteomes" id="UP000280405">
    <property type="component" value="Unassembled WGS sequence"/>
</dbReference>
<feature type="chain" id="PRO_5017380894" evidence="1">
    <location>
        <begin position="22"/>
        <end position="150"/>
    </location>
</feature>
<dbReference type="InterPro" id="IPR019223">
    <property type="entry name" value="DUF2147"/>
</dbReference>
<sequence length="150" mass="16464">MKLIKGVLGIVLFLSAPCILAQDIAGKWKTIDDKSGFSRADVLITKNENGTYSGKILIIRPTPGKPTTGVCTECKGDLKNKSLVGLQIINNFIPNPKKEDEYIHGKVFDPLSGNSYKGKIKLINGGNRIHLRGYIGTSLIGRSQIWIRIE</sequence>
<keyword evidence="4" id="KW-1185">Reference proteome</keyword>
<reference evidence="3 4" key="1">
    <citation type="submission" date="2018-09" db="EMBL/GenBank/DDBJ databases">
        <title>The draft genome of Acinetobacter spp. strains.</title>
        <authorList>
            <person name="Qin J."/>
            <person name="Feng Y."/>
            <person name="Zong Z."/>
        </authorList>
    </citation>
    <scope>NUCLEOTIDE SEQUENCE [LARGE SCALE GENOMIC DNA]</scope>
    <source>
        <strain evidence="3 4">WCHAc060115</strain>
    </source>
</reference>
<protein>
    <submittedName>
        <fullName evidence="3">DUF2147 domain-containing protein</fullName>
    </submittedName>
</protein>
<name>A0A3A8F4G5_9GAMM</name>